<evidence type="ECO:0000313" key="3">
    <source>
        <dbReference type="Proteomes" id="UP000266568"/>
    </source>
</evidence>
<dbReference type="EMBL" id="QXDC01000004">
    <property type="protein sequence ID" value="RIA37465.1"/>
    <property type="molecule type" value="Genomic_DNA"/>
</dbReference>
<gene>
    <name evidence="2" type="ORF">DFR49_3350</name>
</gene>
<sequence>MRRLAVILVAVILLTACNQRGDDGYAFERQEFNRTHLSVTIVTHPSLADLQRAGGDAGADPGSGRELAAFSTLSATSPACTIHIVDPHVRYEPQWLGHEMAHCIYGRFHR</sequence>
<dbReference type="Proteomes" id="UP000266568">
    <property type="component" value="Unassembled WGS sequence"/>
</dbReference>
<reference evidence="2 3" key="1">
    <citation type="submission" date="2018-08" db="EMBL/GenBank/DDBJ databases">
        <title>Genomic Encyclopedia of Type Strains, Phase IV (KMG-IV): sequencing the most valuable type-strain genomes for metagenomic binning, comparative biology and taxonomic classification.</title>
        <authorList>
            <person name="Goeker M."/>
        </authorList>
    </citation>
    <scope>NUCLEOTIDE SEQUENCE [LARGE SCALE GENOMIC DNA]</scope>
    <source>
        <strain evidence="2 3">DSM 25527</strain>
    </source>
</reference>
<feature type="chain" id="PRO_5017464783" description="Lipoprotein" evidence="1">
    <location>
        <begin position="22"/>
        <end position="110"/>
    </location>
</feature>
<dbReference type="AlphaFoldDB" id="A0A397NRX9"/>
<evidence type="ECO:0008006" key="4">
    <source>
        <dbReference type="Google" id="ProtNLM"/>
    </source>
</evidence>
<evidence type="ECO:0000256" key="1">
    <source>
        <dbReference type="SAM" id="SignalP"/>
    </source>
</evidence>
<proteinExistence type="predicted"/>
<keyword evidence="3" id="KW-1185">Reference proteome</keyword>
<dbReference type="RefSeq" id="WP_147373718.1">
    <property type="nucleotide sequence ID" value="NZ_QXDC01000004.1"/>
</dbReference>
<accession>A0A397NRX9</accession>
<protein>
    <recommendedName>
        <fullName evidence="4">Lipoprotein</fullName>
    </recommendedName>
</protein>
<keyword evidence="1" id="KW-0732">Signal</keyword>
<dbReference type="PROSITE" id="PS51257">
    <property type="entry name" value="PROKAR_LIPOPROTEIN"/>
    <property type="match status" value="1"/>
</dbReference>
<feature type="signal peptide" evidence="1">
    <location>
        <begin position="1"/>
        <end position="21"/>
    </location>
</feature>
<comment type="caution">
    <text evidence="2">The sequence shown here is derived from an EMBL/GenBank/DDBJ whole genome shotgun (WGS) entry which is preliminary data.</text>
</comment>
<evidence type="ECO:0000313" key="2">
    <source>
        <dbReference type="EMBL" id="RIA37465.1"/>
    </source>
</evidence>
<organism evidence="2 3">
    <name type="scientific">Hephaestia caeni</name>
    <dbReference type="NCBI Taxonomy" id="645617"/>
    <lineage>
        <taxon>Bacteria</taxon>
        <taxon>Pseudomonadati</taxon>
        <taxon>Pseudomonadota</taxon>
        <taxon>Alphaproteobacteria</taxon>
        <taxon>Sphingomonadales</taxon>
        <taxon>Sphingomonadaceae</taxon>
        <taxon>Hephaestia</taxon>
    </lineage>
</organism>
<name>A0A397NRX9_9SPHN</name>
<dbReference type="OrthoDB" id="7596609at2"/>